<evidence type="ECO:0000256" key="4">
    <source>
        <dbReference type="ARBA" id="ARBA00022490"/>
    </source>
</evidence>
<comment type="catalytic activity">
    <reaction evidence="8">
        <text>UDP-N-acetyl-alpha-D-muramate + L-alanine + ATP = UDP-N-acetyl-alpha-D-muramoyl-L-alanine + ADP + phosphate + H(+)</text>
        <dbReference type="Rhea" id="RHEA:23372"/>
        <dbReference type="ChEBI" id="CHEBI:15378"/>
        <dbReference type="ChEBI" id="CHEBI:30616"/>
        <dbReference type="ChEBI" id="CHEBI:43474"/>
        <dbReference type="ChEBI" id="CHEBI:57972"/>
        <dbReference type="ChEBI" id="CHEBI:70757"/>
        <dbReference type="ChEBI" id="CHEBI:83898"/>
        <dbReference type="ChEBI" id="CHEBI:456216"/>
        <dbReference type="EC" id="6.3.2.8"/>
    </reaction>
</comment>
<evidence type="ECO:0000256" key="6">
    <source>
        <dbReference type="ARBA" id="ARBA00022741"/>
    </source>
</evidence>
<evidence type="ECO:0000313" key="12">
    <source>
        <dbReference type="EMBL" id="CAB4337411.1"/>
    </source>
</evidence>
<accession>A0A6J5Z426</accession>
<dbReference type="SUPFAM" id="SSF53623">
    <property type="entry name" value="MurD-like peptide ligases, catalytic domain"/>
    <property type="match status" value="1"/>
</dbReference>
<keyword evidence="7" id="KW-0067">ATP-binding</keyword>
<dbReference type="PANTHER" id="PTHR43445">
    <property type="entry name" value="UDP-N-ACETYLMURAMATE--L-ALANINE LIGASE-RELATED"/>
    <property type="match status" value="1"/>
</dbReference>
<dbReference type="InterPro" id="IPR005758">
    <property type="entry name" value="UDP-N-AcMur_Ala_ligase_MurC"/>
</dbReference>
<gene>
    <name evidence="12" type="ORF">UFOPK3522_00294</name>
</gene>
<evidence type="ECO:0000256" key="5">
    <source>
        <dbReference type="ARBA" id="ARBA00022598"/>
    </source>
</evidence>
<evidence type="ECO:0000256" key="7">
    <source>
        <dbReference type="ARBA" id="ARBA00022840"/>
    </source>
</evidence>
<evidence type="ECO:0000259" key="10">
    <source>
        <dbReference type="Pfam" id="PF02875"/>
    </source>
</evidence>
<keyword evidence="6" id="KW-0547">Nucleotide-binding</keyword>
<protein>
    <recommendedName>
        <fullName evidence="3">UDP-N-acetylmuramate--L-alanine ligase</fullName>
        <ecNumber evidence="3">6.3.2.8</ecNumber>
    </recommendedName>
</protein>
<feature type="domain" description="Mur ligase central" evidence="11">
    <location>
        <begin position="116"/>
        <end position="275"/>
    </location>
</feature>
<dbReference type="GO" id="GO:0009252">
    <property type="term" value="P:peptidoglycan biosynthetic process"/>
    <property type="evidence" value="ECO:0007669"/>
    <property type="project" value="UniProtKB-UniPathway"/>
</dbReference>
<keyword evidence="4" id="KW-0963">Cytoplasm</keyword>
<name>A0A6J5Z426_9ZZZZ</name>
<evidence type="ECO:0000256" key="8">
    <source>
        <dbReference type="ARBA" id="ARBA00047833"/>
    </source>
</evidence>
<evidence type="ECO:0000256" key="1">
    <source>
        <dbReference type="ARBA" id="ARBA00004496"/>
    </source>
</evidence>
<comment type="pathway">
    <text evidence="2">Cell wall biogenesis; peptidoglycan biosynthesis.</text>
</comment>
<dbReference type="GO" id="GO:0008763">
    <property type="term" value="F:UDP-N-acetylmuramate-L-alanine ligase activity"/>
    <property type="evidence" value="ECO:0007669"/>
    <property type="project" value="UniProtKB-EC"/>
</dbReference>
<evidence type="ECO:0000256" key="2">
    <source>
        <dbReference type="ARBA" id="ARBA00004752"/>
    </source>
</evidence>
<dbReference type="InterPro" id="IPR050061">
    <property type="entry name" value="MurCDEF_pg_biosynth"/>
</dbReference>
<evidence type="ECO:0000259" key="11">
    <source>
        <dbReference type="Pfam" id="PF08245"/>
    </source>
</evidence>
<dbReference type="Pfam" id="PF08245">
    <property type="entry name" value="Mur_ligase_M"/>
    <property type="match status" value="1"/>
</dbReference>
<dbReference type="NCBIfam" id="TIGR01082">
    <property type="entry name" value="murC"/>
    <property type="match status" value="1"/>
</dbReference>
<keyword evidence="5" id="KW-0436">Ligase</keyword>
<dbReference type="Gene3D" id="3.40.1190.10">
    <property type="entry name" value="Mur-like, catalytic domain"/>
    <property type="match status" value="1"/>
</dbReference>
<evidence type="ECO:0000256" key="3">
    <source>
        <dbReference type="ARBA" id="ARBA00012211"/>
    </source>
</evidence>
<feature type="domain" description="Mur ligase C-terminal" evidence="10">
    <location>
        <begin position="298"/>
        <end position="432"/>
    </location>
</feature>
<dbReference type="SUPFAM" id="SSF53244">
    <property type="entry name" value="MurD-like peptide ligases, peptide-binding domain"/>
    <property type="match status" value="1"/>
</dbReference>
<dbReference type="HAMAP" id="MF_00046">
    <property type="entry name" value="MurC"/>
    <property type="match status" value="1"/>
</dbReference>
<dbReference type="Gene3D" id="3.40.50.720">
    <property type="entry name" value="NAD(P)-binding Rossmann-like Domain"/>
    <property type="match status" value="1"/>
</dbReference>
<dbReference type="InterPro" id="IPR036565">
    <property type="entry name" value="Mur-like_cat_sf"/>
</dbReference>
<dbReference type="EMBL" id="CAESAO010000013">
    <property type="protein sequence ID" value="CAB4337411.1"/>
    <property type="molecule type" value="Genomic_DNA"/>
</dbReference>
<dbReference type="InterPro" id="IPR036615">
    <property type="entry name" value="Mur_ligase_C_dom_sf"/>
</dbReference>
<dbReference type="InterPro" id="IPR013221">
    <property type="entry name" value="Mur_ligase_cen"/>
</dbReference>
<organism evidence="12">
    <name type="scientific">freshwater metagenome</name>
    <dbReference type="NCBI Taxonomy" id="449393"/>
    <lineage>
        <taxon>unclassified sequences</taxon>
        <taxon>metagenomes</taxon>
        <taxon>ecological metagenomes</taxon>
    </lineage>
</organism>
<dbReference type="InterPro" id="IPR000713">
    <property type="entry name" value="Mur_ligase_N"/>
</dbReference>
<dbReference type="InterPro" id="IPR004101">
    <property type="entry name" value="Mur_ligase_C"/>
</dbReference>
<dbReference type="SUPFAM" id="SSF51984">
    <property type="entry name" value="MurCD N-terminal domain"/>
    <property type="match status" value="1"/>
</dbReference>
<dbReference type="Pfam" id="PF01225">
    <property type="entry name" value="Mur_ligase"/>
    <property type="match status" value="1"/>
</dbReference>
<sequence>MTASGEWNSRTLHFVGIGGAGMSGWATVAAELGANVSGSDAAESAVLESLRERGLTVYGGHLAAQLPDGESVEVVRSTAIPDDNPELVAARERGFRVMERAELLSELTALRRTIAVAGAHGKTTTTSMVAQILIDCGFDPGYLIGGELRSTGRNAAWGSGEWLVVEADESDRSMLSLNVEVAVVTNIELDHHATYGSLAELREVFRSFLEGPDQAVLPNRSDLLELRGDRAVSPFSVESLELLPGGSRFEWRGQQVKLNVPGAHNAANAVAALEAALLAGVPAPDAATAVASFAGAGRRFERLGQSRTGALIIDDYAHHPTEVAATIAAARTLQPERLVAVFQPHLYSRTERLAGDFGRALSGADLICVLDVYKARERAEDFPGVDGRLIAAAAADSGAGREVLWLPDFDSAREQLNRLLRAGDVCLILGAGDVRTLGEDLAVEPSS</sequence>
<dbReference type="AlphaFoldDB" id="A0A6J5Z426"/>
<proteinExistence type="inferred from homology"/>
<reference evidence="12" key="1">
    <citation type="submission" date="2020-05" db="EMBL/GenBank/DDBJ databases">
        <authorList>
            <person name="Chiriac C."/>
            <person name="Salcher M."/>
            <person name="Ghai R."/>
            <person name="Kavagutti S V."/>
        </authorList>
    </citation>
    <scope>NUCLEOTIDE SEQUENCE</scope>
</reference>
<dbReference type="UniPathway" id="UPA00219"/>
<dbReference type="GO" id="GO:0005737">
    <property type="term" value="C:cytoplasm"/>
    <property type="evidence" value="ECO:0007669"/>
    <property type="project" value="UniProtKB-SubCell"/>
</dbReference>
<dbReference type="PANTHER" id="PTHR43445:SF3">
    <property type="entry name" value="UDP-N-ACETYLMURAMATE--L-ALANINE LIGASE"/>
    <property type="match status" value="1"/>
</dbReference>
<feature type="domain" description="Mur ligase N-terminal catalytic" evidence="9">
    <location>
        <begin position="12"/>
        <end position="110"/>
    </location>
</feature>
<comment type="subcellular location">
    <subcellularLocation>
        <location evidence="1">Cytoplasm</location>
    </subcellularLocation>
</comment>
<dbReference type="Gene3D" id="3.90.190.20">
    <property type="entry name" value="Mur ligase, C-terminal domain"/>
    <property type="match status" value="1"/>
</dbReference>
<evidence type="ECO:0000259" key="9">
    <source>
        <dbReference type="Pfam" id="PF01225"/>
    </source>
</evidence>
<dbReference type="GO" id="GO:0005524">
    <property type="term" value="F:ATP binding"/>
    <property type="evidence" value="ECO:0007669"/>
    <property type="project" value="UniProtKB-KW"/>
</dbReference>
<dbReference type="Pfam" id="PF02875">
    <property type="entry name" value="Mur_ligase_C"/>
    <property type="match status" value="1"/>
</dbReference>
<dbReference type="EC" id="6.3.2.8" evidence="3"/>